<dbReference type="InterPro" id="IPR007334">
    <property type="entry name" value="UPF0208"/>
</dbReference>
<proteinExistence type="inferred from homology"/>
<comment type="similarity">
    <text evidence="2">Belongs to the UPF0208 family.</text>
</comment>
<evidence type="ECO:0000256" key="1">
    <source>
        <dbReference type="ARBA" id="ARBA00004429"/>
    </source>
</evidence>
<evidence type="ECO:0000313" key="10">
    <source>
        <dbReference type="EMBL" id="NRQ44043.1"/>
    </source>
</evidence>
<evidence type="ECO:0000256" key="3">
    <source>
        <dbReference type="ARBA" id="ARBA00018831"/>
    </source>
</evidence>
<evidence type="ECO:0000256" key="9">
    <source>
        <dbReference type="SAM" id="Phobius"/>
    </source>
</evidence>
<comment type="caution">
    <text evidence="10">The sequence shown here is derived from an EMBL/GenBank/DDBJ whole genome shotgun (WGS) entry which is preliminary data.</text>
</comment>
<keyword evidence="7 9" id="KW-1133">Transmembrane helix</keyword>
<keyword evidence="11" id="KW-1185">Reference proteome</keyword>
<evidence type="ECO:0000256" key="2">
    <source>
        <dbReference type="ARBA" id="ARBA00009474"/>
    </source>
</evidence>
<reference evidence="10 11" key="1">
    <citation type="submission" date="2020-06" db="EMBL/GenBank/DDBJ databases">
        <title>Rheinheimera sp. nov., a marine bacterium isolated from coastal.</title>
        <authorList>
            <person name="Yu Q."/>
            <person name="Qi Y."/>
            <person name="Pu J."/>
        </authorList>
    </citation>
    <scope>NUCLEOTIDE SEQUENCE [LARGE SCALE GENOMIC DNA]</scope>
    <source>
        <strain evidence="10 11">YQF-2</strain>
    </source>
</reference>
<feature type="transmembrane region" description="Helical" evidence="9">
    <location>
        <begin position="41"/>
        <end position="62"/>
    </location>
</feature>
<protein>
    <recommendedName>
        <fullName evidence="3">UPF0208 membrane protein YfbV</fullName>
    </recommendedName>
</protein>
<dbReference type="AlphaFoldDB" id="A0A7Y5AT96"/>
<accession>A0A7Y5AT96</accession>
<keyword evidence="8 9" id="KW-0472">Membrane</keyword>
<evidence type="ECO:0000256" key="5">
    <source>
        <dbReference type="ARBA" id="ARBA00022519"/>
    </source>
</evidence>
<dbReference type="EMBL" id="JABSOD010000021">
    <property type="protein sequence ID" value="NRQ44043.1"/>
    <property type="molecule type" value="Genomic_DNA"/>
</dbReference>
<keyword evidence="4" id="KW-1003">Cell membrane</keyword>
<keyword evidence="6 9" id="KW-0812">Transmembrane</keyword>
<gene>
    <name evidence="10" type="ORF">HRH59_15980</name>
</gene>
<dbReference type="NCBIfam" id="NF002493">
    <property type="entry name" value="PRK01816.1"/>
    <property type="match status" value="1"/>
</dbReference>
<organism evidence="10 11">
    <name type="scientific">Rheinheimera lutimaris</name>
    <dbReference type="NCBI Taxonomy" id="2740584"/>
    <lineage>
        <taxon>Bacteria</taxon>
        <taxon>Pseudomonadati</taxon>
        <taxon>Pseudomonadota</taxon>
        <taxon>Gammaproteobacteria</taxon>
        <taxon>Chromatiales</taxon>
        <taxon>Chromatiaceae</taxon>
        <taxon>Rheinheimera</taxon>
    </lineage>
</organism>
<comment type="subcellular location">
    <subcellularLocation>
        <location evidence="1">Cell inner membrane</location>
        <topology evidence="1">Multi-pass membrane protein</topology>
    </subcellularLocation>
</comment>
<dbReference type="Pfam" id="PF04217">
    <property type="entry name" value="DUF412"/>
    <property type="match status" value="1"/>
</dbReference>
<keyword evidence="5" id="KW-0997">Cell inner membrane</keyword>
<evidence type="ECO:0000256" key="4">
    <source>
        <dbReference type="ARBA" id="ARBA00022475"/>
    </source>
</evidence>
<feature type="transmembrane region" description="Helical" evidence="9">
    <location>
        <begin position="68"/>
        <end position="86"/>
    </location>
</feature>
<dbReference type="Proteomes" id="UP000523161">
    <property type="component" value="Unassembled WGS sequence"/>
</dbReference>
<name>A0A7Y5AT96_9GAMM</name>
<sequence length="148" mass="16781">MQYPLYTTLRAGREYSKQWPAKAELNGLFVENKVILLTSVAWRYLPALALVCAAVQLSYLGLAHLPQIITMLVFLAALPLQGWYWLGVRSATPLPPSIAAWYQHISQQMQQHGIQLAPVSQPGSYKDLALLLQKAYQQLDKTFIKQWL</sequence>
<evidence type="ECO:0000313" key="11">
    <source>
        <dbReference type="Proteomes" id="UP000523161"/>
    </source>
</evidence>
<dbReference type="GO" id="GO:0005886">
    <property type="term" value="C:plasma membrane"/>
    <property type="evidence" value="ECO:0007669"/>
    <property type="project" value="UniProtKB-SubCell"/>
</dbReference>
<evidence type="ECO:0000256" key="8">
    <source>
        <dbReference type="ARBA" id="ARBA00023136"/>
    </source>
</evidence>
<evidence type="ECO:0000256" key="7">
    <source>
        <dbReference type="ARBA" id="ARBA00022989"/>
    </source>
</evidence>
<evidence type="ECO:0000256" key="6">
    <source>
        <dbReference type="ARBA" id="ARBA00022692"/>
    </source>
</evidence>